<keyword evidence="1" id="KW-1015">Disulfide bond</keyword>
<evidence type="ECO:0000256" key="1">
    <source>
        <dbReference type="ARBA" id="ARBA00023157"/>
    </source>
</evidence>
<dbReference type="InterPro" id="IPR007856">
    <property type="entry name" value="SapB_1"/>
</dbReference>
<dbReference type="Proteomes" id="UP001558613">
    <property type="component" value="Unassembled WGS sequence"/>
</dbReference>
<keyword evidence="5" id="KW-1185">Reference proteome</keyword>
<dbReference type="EMBL" id="JAYMGO010000005">
    <property type="protein sequence ID" value="KAL1274247.1"/>
    <property type="molecule type" value="Genomic_DNA"/>
</dbReference>
<gene>
    <name evidence="4" type="ORF">QQF64_027061</name>
</gene>
<dbReference type="PANTHER" id="PTHR11480">
    <property type="entry name" value="SAPOSIN-RELATED"/>
    <property type="match status" value="1"/>
</dbReference>
<sequence>MRKTVAGLLLNLLLPHQNTVKHLDAERSGPWSVRTAVQEHFSLQNNIMHFVFVAFFLFTSTLTSGWARSVDHLTEPRTSSIPMMNSTCTDCKKIVQLLTEMLSNQDSQHLVEKALNKFCYEHPVIPLCMDGAKTYIHLVIRHFSALANQNGDICSMLGLCGSQSERKAPSEFTVGLNEQGLLYAKPSRGTNQEVQINPICNFCMFFIKTIESMLPKERTEEAIVNLLEKICDYLPSQYRDTCDNFVEKDANVMRITFAGNQK</sequence>
<dbReference type="PANTHER" id="PTHR11480:SF99">
    <property type="entry name" value="SURFACTANT PROTEIN BB"/>
    <property type="match status" value="1"/>
</dbReference>
<dbReference type="InterPro" id="IPR008139">
    <property type="entry name" value="SaposinB_dom"/>
</dbReference>
<dbReference type="Pfam" id="PF05184">
    <property type="entry name" value="SapB_1"/>
    <property type="match status" value="1"/>
</dbReference>
<reference evidence="4 5" key="1">
    <citation type="submission" date="2023-09" db="EMBL/GenBank/DDBJ databases">
        <authorList>
            <person name="Wang M."/>
        </authorList>
    </citation>
    <scope>NUCLEOTIDE SEQUENCE [LARGE SCALE GENOMIC DNA]</scope>
    <source>
        <strain evidence="4">GT-2023</strain>
        <tissue evidence="4">Liver</tissue>
    </source>
</reference>
<protein>
    <recommendedName>
        <fullName evidence="3">Saposin B-type domain-containing protein</fullName>
    </recommendedName>
</protein>
<dbReference type="InterPro" id="IPR051428">
    <property type="entry name" value="Sphingo_Act-Surfact_Prot"/>
</dbReference>
<evidence type="ECO:0000313" key="4">
    <source>
        <dbReference type="EMBL" id="KAL1274247.1"/>
    </source>
</evidence>
<comment type="caution">
    <text evidence="4">The sequence shown here is derived from an EMBL/GenBank/DDBJ whole genome shotgun (WGS) entry which is preliminary data.</text>
</comment>
<feature type="domain" description="Saposin B-type" evidence="3">
    <location>
        <begin position="84"/>
        <end position="164"/>
    </location>
</feature>
<feature type="domain" description="Saposin B-type" evidence="3">
    <location>
        <begin position="196"/>
        <end position="262"/>
    </location>
</feature>
<dbReference type="Gene3D" id="1.10.225.10">
    <property type="entry name" value="Saposin-like"/>
    <property type="match status" value="2"/>
</dbReference>
<dbReference type="SMART" id="SM00741">
    <property type="entry name" value="SapB"/>
    <property type="match status" value="2"/>
</dbReference>
<accession>A0ABR3NBC3</accession>
<dbReference type="SUPFAM" id="SSF47862">
    <property type="entry name" value="Saposin"/>
    <property type="match status" value="1"/>
</dbReference>
<keyword evidence="2" id="KW-0325">Glycoprotein</keyword>
<dbReference type="InterPro" id="IPR011001">
    <property type="entry name" value="Saposin-like"/>
</dbReference>
<dbReference type="PRINTS" id="PR01797">
    <property type="entry name" value="SAPOSIN"/>
</dbReference>
<evidence type="ECO:0000259" key="3">
    <source>
        <dbReference type="PROSITE" id="PS50015"/>
    </source>
</evidence>
<dbReference type="PROSITE" id="PS50015">
    <property type="entry name" value="SAP_B"/>
    <property type="match status" value="2"/>
</dbReference>
<evidence type="ECO:0000313" key="5">
    <source>
        <dbReference type="Proteomes" id="UP001558613"/>
    </source>
</evidence>
<dbReference type="InterPro" id="IPR008373">
    <property type="entry name" value="Saposin"/>
</dbReference>
<organism evidence="4 5">
    <name type="scientific">Cirrhinus molitorella</name>
    <name type="common">mud carp</name>
    <dbReference type="NCBI Taxonomy" id="172907"/>
    <lineage>
        <taxon>Eukaryota</taxon>
        <taxon>Metazoa</taxon>
        <taxon>Chordata</taxon>
        <taxon>Craniata</taxon>
        <taxon>Vertebrata</taxon>
        <taxon>Euteleostomi</taxon>
        <taxon>Actinopterygii</taxon>
        <taxon>Neopterygii</taxon>
        <taxon>Teleostei</taxon>
        <taxon>Ostariophysi</taxon>
        <taxon>Cypriniformes</taxon>
        <taxon>Cyprinidae</taxon>
        <taxon>Labeoninae</taxon>
        <taxon>Labeonini</taxon>
        <taxon>Cirrhinus</taxon>
    </lineage>
</organism>
<evidence type="ECO:0000256" key="2">
    <source>
        <dbReference type="ARBA" id="ARBA00023180"/>
    </source>
</evidence>
<name>A0ABR3NBC3_9TELE</name>
<proteinExistence type="predicted"/>